<protein>
    <submittedName>
        <fullName evidence="1">Uncharacterized protein</fullName>
    </submittedName>
</protein>
<comment type="caution">
    <text evidence="1">The sequence shown here is derived from an EMBL/GenBank/DDBJ whole genome shotgun (WGS) entry which is preliminary data.</text>
</comment>
<dbReference type="EMBL" id="SNVI01000002">
    <property type="protein sequence ID" value="TFE41518.1"/>
    <property type="molecule type" value="Genomic_DNA"/>
</dbReference>
<dbReference type="Proteomes" id="UP000297385">
    <property type="component" value="Unassembled WGS sequence"/>
</dbReference>
<evidence type="ECO:0000313" key="1">
    <source>
        <dbReference type="EMBL" id="TFE41518.1"/>
    </source>
</evidence>
<gene>
    <name evidence="1" type="ORF">E2553_33180</name>
</gene>
<sequence length="149" mass="15282">MSKGGNSDVLMLGALAVGAYMVLRSRTVMAAPRTVTQPRTVLGGLSNGGLFPSAGAVRNVTGSPDVVASGGYSNGSTGSFFSDITSYDNANAAVASQISADLMLGGGAVPVNYDWSQWNSRNTSQFTLPDLTNSNQNAYGGFDNPANYG</sequence>
<evidence type="ECO:0000313" key="2">
    <source>
        <dbReference type="Proteomes" id="UP000297385"/>
    </source>
</evidence>
<dbReference type="RefSeq" id="WP_134464621.1">
    <property type="nucleotide sequence ID" value="NZ_JBHMFL010000106.1"/>
</dbReference>
<organism evidence="1 2">
    <name type="scientific">Paraburkholderia dipogonis</name>
    <dbReference type="NCBI Taxonomy" id="1211383"/>
    <lineage>
        <taxon>Bacteria</taxon>
        <taxon>Pseudomonadati</taxon>
        <taxon>Pseudomonadota</taxon>
        <taxon>Betaproteobacteria</taxon>
        <taxon>Burkholderiales</taxon>
        <taxon>Burkholderiaceae</taxon>
        <taxon>Paraburkholderia</taxon>
    </lineage>
</organism>
<dbReference type="GeneID" id="97309678"/>
<name>A0A4Y8MVU8_9BURK</name>
<proteinExistence type="predicted"/>
<accession>A0A4Y8MVU8</accession>
<reference evidence="1 2" key="1">
    <citation type="submission" date="2019-03" db="EMBL/GenBank/DDBJ databases">
        <title>Complete Genome Sequence of Paraburkholderia dipogonis ICMP 19430T, a Nitrogen-fixing Symbiont of the South African Invasive Legume Dipogon lignosus in New Zealand.</title>
        <authorList>
            <person name="De Meyer S.E."/>
        </authorList>
    </citation>
    <scope>NUCLEOTIDE SEQUENCE [LARGE SCALE GENOMIC DNA]</scope>
    <source>
        <strain evidence="1 2">ICMP 19430</strain>
    </source>
</reference>
<dbReference type="AlphaFoldDB" id="A0A4Y8MVU8"/>